<keyword evidence="3" id="KW-0813">Transport</keyword>
<accession>A0A3E0X1A2</accession>
<gene>
    <name evidence="13" type="ORF">CAL65_08520</name>
</gene>
<evidence type="ECO:0000259" key="12">
    <source>
        <dbReference type="Pfam" id="PF13609"/>
    </source>
</evidence>
<dbReference type="Gene3D" id="2.40.160.10">
    <property type="entry name" value="Porin"/>
    <property type="match status" value="1"/>
</dbReference>
<keyword evidence="9" id="KW-0472">Membrane</keyword>
<dbReference type="Proteomes" id="UP000256763">
    <property type="component" value="Unassembled WGS sequence"/>
</dbReference>
<sequence length="331" mass="35898">MNRKIMALASAAALLAPAVASADVDVYGRAHLSVDFLDNGDDSAVNVSSNSSRLGFRGKHDLDYGLRGIYQIESEIRFDTQGGEIASRDTFAGIEGDFGMVRLGKFDTPLKTLRSRVDLFGDQVGDARNITRSTVRFDERFRNSIHYRTPNMAGFFADVQYSTNTDNAGGTDDNDNDAISVSGTYRNGALYAAIAYEQHNSPDEDLSAVRFAAAYDLGALRFTGLIQQADVDDDRTDNMYGVGVRYNLGLTNLKAQAYLLDADVDDADATMVALGVDHRLASNFTVYANYAFTSNDDFQNADPYRQARSGGTAAADGETASGLSLGMIYNF</sequence>
<evidence type="ECO:0000313" key="13">
    <source>
        <dbReference type="EMBL" id="RFA37947.1"/>
    </source>
</evidence>
<comment type="caution">
    <text evidence="13">The sequence shown here is derived from an EMBL/GenBank/DDBJ whole genome shotgun (WGS) entry which is preliminary data.</text>
</comment>
<dbReference type="GO" id="GO:0009279">
    <property type="term" value="C:cell outer membrane"/>
    <property type="evidence" value="ECO:0007669"/>
    <property type="project" value="UniProtKB-SubCell"/>
</dbReference>
<keyword evidence="8" id="KW-0626">Porin</keyword>
<evidence type="ECO:0000256" key="9">
    <source>
        <dbReference type="ARBA" id="ARBA00023136"/>
    </source>
</evidence>
<dbReference type="CDD" id="cd00342">
    <property type="entry name" value="gram_neg_porins"/>
    <property type="match status" value="1"/>
</dbReference>
<dbReference type="InterPro" id="IPR001702">
    <property type="entry name" value="Porin_Gram-ve"/>
</dbReference>
<dbReference type="GO" id="GO:0034220">
    <property type="term" value="P:monoatomic ion transmembrane transport"/>
    <property type="evidence" value="ECO:0007669"/>
    <property type="project" value="InterPro"/>
</dbReference>
<organism evidence="13 14">
    <name type="scientific">Alkalilimnicola ehrlichii</name>
    <dbReference type="NCBI Taxonomy" id="351052"/>
    <lineage>
        <taxon>Bacteria</taxon>
        <taxon>Pseudomonadati</taxon>
        <taxon>Pseudomonadota</taxon>
        <taxon>Gammaproteobacteria</taxon>
        <taxon>Chromatiales</taxon>
        <taxon>Ectothiorhodospiraceae</taxon>
        <taxon>Alkalilimnicola</taxon>
    </lineage>
</organism>
<feature type="domain" description="Porin" evidence="12">
    <location>
        <begin position="9"/>
        <end position="297"/>
    </location>
</feature>
<evidence type="ECO:0000256" key="4">
    <source>
        <dbReference type="ARBA" id="ARBA00022452"/>
    </source>
</evidence>
<dbReference type="EMBL" id="NFZW01000006">
    <property type="protein sequence ID" value="RFA37947.1"/>
    <property type="molecule type" value="Genomic_DNA"/>
</dbReference>
<dbReference type="PRINTS" id="PR00184">
    <property type="entry name" value="NEISSPPORIN"/>
</dbReference>
<dbReference type="InterPro" id="IPR033900">
    <property type="entry name" value="Gram_neg_porin_domain"/>
</dbReference>
<dbReference type="InterPro" id="IPR002299">
    <property type="entry name" value="Porin_Neis"/>
</dbReference>
<evidence type="ECO:0000256" key="2">
    <source>
        <dbReference type="ARBA" id="ARBA00011233"/>
    </source>
</evidence>
<evidence type="ECO:0000256" key="7">
    <source>
        <dbReference type="ARBA" id="ARBA00023065"/>
    </source>
</evidence>
<dbReference type="OrthoDB" id="8173690at2"/>
<protein>
    <recommendedName>
        <fullName evidence="12">Porin domain-containing protein</fullName>
    </recommendedName>
</protein>
<evidence type="ECO:0000256" key="10">
    <source>
        <dbReference type="ARBA" id="ARBA00023237"/>
    </source>
</evidence>
<evidence type="ECO:0000313" key="14">
    <source>
        <dbReference type="Proteomes" id="UP000256763"/>
    </source>
</evidence>
<dbReference type="AlphaFoldDB" id="A0A3E0X1A2"/>
<dbReference type="GO" id="GO:0046930">
    <property type="term" value="C:pore complex"/>
    <property type="evidence" value="ECO:0007669"/>
    <property type="project" value="UniProtKB-KW"/>
</dbReference>
<keyword evidence="5" id="KW-0812">Transmembrane</keyword>
<dbReference type="RefSeq" id="WP_116301659.1">
    <property type="nucleotide sequence ID" value="NZ_NFZV01000005.1"/>
</dbReference>
<dbReference type="PANTHER" id="PTHR34501">
    <property type="entry name" value="PROTEIN YDDL-RELATED"/>
    <property type="match status" value="1"/>
</dbReference>
<dbReference type="PRINTS" id="PR00182">
    <property type="entry name" value="ECOLNEIPORIN"/>
</dbReference>
<keyword evidence="4" id="KW-1134">Transmembrane beta strand</keyword>
<dbReference type="PANTHER" id="PTHR34501:SF9">
    <property type="entry name" value="MAJOR OUTER MEMBRANE PROTEIN P.IA"/>
    <property type="match status" value="1"/>
</dbReference>
<dbReference type="GO" id="GO:0015288">
    <property type="term" value="F:porin activity"/>
    <property type="evidence" value="ECO:0007669"/>
    <property type="project" value="UniProtKB-KW"/>
</dbReference>
<comment type="subcellular location">
    <subcellularLocation>
        <location evidence="1">Cell outer membrane</location>
        <topology evidence="1">Multi-pass membrane protein</topology>
    </subcellularLocation>
</comment>
<feature type="chain" id="PRO_5017770833" description="Porin domain-containing protein" evidence="11">
    <location>
        <begin position="23"/>
        <end position="331"/>
    </location>
</feature>
<keyword evidence="14" id="KW-1185">Reference proteome</keyword>
<dbReference type="Pfam" id="PF13609">
    <property type="entry name" value="Porin_4"/>
    <property type="match status" value="1"/>
</dbReference>
<reference evidence="14" key="1">
    <citation type="submission" date="2017-05" db="EMBL/GenBank/DDBJ databases">
        <authorList>
            <person name="Sharma S."/>
            <person name="Sidhu C."/>
            <person name="Pinnaka A.K."/>
        </authorList>
    </citation>
    <scope>NUCLEOTIDE SEQUENCE [LARGE SCALE GENOMIC DNA]</scope>
    <source>
        <strain evidence="14">AK93</strain>
    </source>
</reference>
<dbReference type="InterPro" id="IPR023614">
    <property type="entry name" value="Porin_dom_sf"/>
</dbReference>
<evidence type="ECO:0000256" key="3">
    <source>
        <dbReference type="ARBA" id="ARBA00022448"/>
    </source>
</evidence>
<evidence type="ECO:0000256" key="5">
    <source>
        <dbReference type="ARBA" id="ARBA00022692"/>
    </source>
</evidence>
<evidence type="ECO:0000256" key="8">
    <source>
        <dbReference type="ARBA" id="ARBA00023114"/>
    </source>
</evidence>
<dbReference type="InterPro" id="IPR050298">
    <property type="entry name" value="Gram-neg_bact_OMP"/>
</dbReference>
<dbReference type="SUPFAM" id="SSF56935">
    <property type="entry name" value="Porins"/>
    <property type="match status" value="1"/>
</dbReference>
<name>A0A3E0X1A2_9GAMM</name>
<comment type="subunit">
    <text evidence="2">Homotrimer.</text>
</comment>
<feature type="signal peptide" evidence="11">
    <location>
        <begin position="1"/>
        <end position="22"/>
    </location>
</feature>
<keyword evidence="7" id="KW-0406">Ion transport</keyword>
<evidence type="ECO:0000256" key="1">
    <source>
        <dbReference type="ARBA" id="ARBA00004571"/>
    </source>
</evidence>
<evidence type="ECO:0000256" key="6">
    <source>
        <dbReference type="ARBA" id="ARBA00022729"/>
    </source>
</evidence>
<keyword evidence="10" id="KW-0998">Cell outer membrane</keyword>
<keyword evidence="6 11" id="KW-0732">Signal</keyword>
<proteinExistence type="predicted"/>
<evidence type="ECO:0000256" key="11">
    <source>
        <dbReference type="SAM" id="SignalP"/>
    </source>
</evidence>